<evidence type="ECO:0000313" key="2">
    <source>
        <dbReference type="Proteomes" id="UP000183561"/>
    </source>
</evidence>
<name>A0A1H5F0V4_9NOCA</name>
<dbReference type="AlphaFoldDB" id="A0A1H5F0V4"/>
<dbReference type="Pfam" id="PF13030">
    <property type="entry name" value="DUF3891"/>
    <property type="match status" value="1"/>
</dbReference>
<evidence type="ECO:0008006" key="3">
    <source>
        <dbReference type="Google" id="ProtNLM"/>
    </source>
</evidence>
<proteinExistence type="predicted"/>
<sequence length="288" mass="32536">MLIRRNAHELVLIEQVAHAKMAGDIAAQWGNDDFAVPTPHEKATLATAMHDEGWREPDLLPLFNEAEHRPLHFLELSMEDHVKLYSRGVDEVFAVDPYAGLLISMHWTGLYRARWGLQPGGIKWGTDGRQDEVVLAEENRWIDVKRSLMEGLIRSDLEQHLWHNYDLLQTWDLLSLYASVCDTTPGEGPSAHVFDSLASIDHSPGPRTIPSVPVAVGRERVQLTLTAVQPQLVELDPYPFNVDQLHVTVPARVIPDRQYSDADDVRRALDDARAETIECTFVRPGGRY</sequence>
<accession>A0A1H5F0V4</accession>
<gene>
    <name evidence="1" type="ORF">SAMN04490239_9449</name>
</gene>
<dbReference type="OrthoDB" id="190426at2"/>
<reference evidence="2" key="1">
    <citation type="submission" date="2016-10" db="EMBL/GenBank/DDBJ databases">
        <authorList>
            <person name="Varghese N."/>
            <person name="Submissions S."/>
        </authorList>
    </citation>
    <scope>NUCLEOTIDE SEQUENCE [LARGE SCALE GENOMIC DNA]</scope>
    <source>
        <strain evidence="2">DSM 44498</strain>
    </source>
</reference>
<evidence type="ECO:0000313" key="1">
    <source>
        <dbReference type="EMBL" id="SED96981.1"/>
    </source>
</evidence>
<keyword evidence="2" id="KW-1185">Reference proteome</keyword>
<dbReference type="RefSeq" id="WP_072949687.1">
    <property type="nucleotide sequence ID" value="NZ_FNSV01000008.1"/>
</dbReference>
<dbReference type="InterPro" id="IPR024992">
    <property type="entry name" value="DUF3891"/>
</dbReference>
<dbReference type="Proteomes" id="UP000183561">
    <property type="component" value="Unassembled WGS sequence"/>
</dbReference>
<protein>
    <recommendedName>
        <fullName evidence="3">DUF3891 domain-containing protein</fullName>
    </recommendedName>
</protein>
<dbReference type="EMBL" id="FNSV01000008">
    <property type="protein sequence ID" value="SED96981.1"/>
    <property type="molecule type" value="Genomic_DNA"/>
</dbReference>
<organism evidence="1 2">
    <name type="scientific">Rhodococcus koreensis</name>
    <dbReference type="NCBI Taxonomy" id="99653"/>
    <lineage>
        <taxon>Bacteria</taxon>
        <taxon>Bacillati</taxon>
        <taxon>Actinomycetota</taxon>
        <taxon>Actinomycetes</taxon>
        <taxon>Mycobacteriales</taxon>
        <taxon>Nocardiaceae</taxon>
        <taxon>Rhodococcus</taxon>
    </lineage>
</organism>